<gene>
    <name evidence="2" type="ORF">ODALV1_LOCUS6947</name>
</gene>
<evidence type="ECO:0000313" key="2">
    <source>
        <dbReference type="EMBL" id="CAL8088101.1"/>
    </source>
</evidence>
<keyword evidence="3" id="KW-1185">Reference proteome</keyword>
<accession>A0ABP1Q423</accession>
<dbReference type="EMBL" id="CAXLJM020000022">
    <property type="protein sequence ID" value="CAL8088101.1"/>
    <property type="molecule type" value="Genomic_DNA"/>
</dbReference>
<organism evidence="2 3">
    <name type="scientific">Orchesella dallaii</name>
    <dbReference type="NCBI Taxonomy" id="48710"/>
    <lineage>
        <taxon>Eukaryota</taxon>
        <taxon>Metazoa</taxon>
        <taxon>Ecdysozoa</taxon>
        <taxon>Arthropoda</taxon>
        <taxon>Hexapoda</taxon>
        <taxon>Collembola</taxon>
        <taxon>Entomobryomorpha</taxon>
        <taxon>Entomobryoidea</taxon>
        <taxon>Orchesellidae</taxon>
        <taxon>Orchesellinae</taxon>
        <taxon>Orchesella</taxon>
    </lineage>
</organism>
<sequence>MHEVIRFPQGYGYYPSAPSALLLLTLFLSSLELSISESELPNPTDLQIDSTPQTYYNKSCTHENNCLTSKTFLKCDHGICHCKKIDWYDSKSDVCRIRTQVGCRTSTSTRKHQDCVPYAFCKTDGGDASTDTPTSGVCNCYPNYYHDDLENLCVANAGVYGGGGVPQIKVGNWLVEFSVLSILLVMTKVLRIE</sequence>
<evidence type="ECO:0000313" key="3">
    <source>
        <dbReference type="Proteomes" id="UP001642540"/>
    </source>
</evidence>
<dbReference type="Proteomes" id="UP001642540">
    <property type="component" value="Unassembled WGS sequence"/>
</dbReference>
<evidence type="ECO:0008006" key="4">
    <source>
        <dbReference type="Google" id="ProtNLM"/>
    </source>
</evidence>
<name>A0ABP1Q423_9HEXA</name>
<proteinExistence type="predicted"/>
<comment type="caution">
    <text evidence="2">The sequence shown here is derived from an EMBL/GenBank/DDBJ whole genome shotgun (WGS) entry which is preliminary data.</text>
</comment>
<keyword evidence="1" id="KW-0732">Signal</keyword>
<reference evidence="2 3" key="1">
    <citation type="submission" date="2024-08" db="EMBL/GenBank/DDBJ databases">
        <authorList>
            <person name="Cucini C."/>
            <person name="Frati F."/>
        </authorList>
    </citation>
    <scope>NUCLEOTIDE SEQUENCE [LARGE SCALE GENOMIC DNA]</scope>
</reference>
<feature type="chain" id="PRO_5046104164" description="EB domain-containing protein" evidence="1">
    <location>
        <begin position="37"/>
        <end position="193"/>
    </location>
</feature>
<protein>
    <recommendedName>
        <fullName evidence="4">EB domain-containing protein</fullName>
    </recommendedName>
</protein>
<feature type="signal peptide" evidence="1">
    <location>
        <begin position="1"/>
        <end position="36"/>
    </location>
</feature>
<evidence type="ECO:0000256" key="1">
    <source>
        <dbReference type="SAM" id="SignalP"/>
    </source>
</evidence>